<dbReference type="AlphaFoldDB" id="A0AAN7RGW8"/>
<accession>A0AAN7RGW8</accession>
<name>A0AAN7RGW8_TRANT</name>
<protein>
    <submittedName>
        <fullName evidence="1">Uncharacterized protein</fullName>
    </submittedName>
</protein>
<proteinExistence type="predicted"/>
<organism evidence="1 2">
    <name type="scientific">Trapa natans</name>
    <name type="common">Water chestnut</name>
    <dbReference type="NCBI Taxonomy" id="22666"/>
    <lineage>
        <taxon>Eukaryota</taxon>
        <taxon>Viridiplantae</taxon>
        <taxon>Streptophyta</taxon>
        <taxon>Embryophyta</taxon>
        <taxon>Tracheophyta</taxon>
        <taxon>Spermatophyta</taxon>
        <taxon>Magnoliopsida</taxon>
        <taxon>eudicotyledons</taxon>
        <taxon>Gunneridae</taxon>
        <taxon>Pentapetalae</taxon>
        <taxon>rosids</taxon>
        <taxon>malvids</taxon>
        <taxon>Myrtales</taxon>
        <taxon>Lythraceae</taxon>
        <taxon>Trapa</taxon>
    </lineage>
</organism>
<dbReference type="EMBL" id="JAXQNO010000001">
    <property type="protein sequence ID" value="KAK4803612.1"/>
    <property type="molecule type" value="Genomic_DNA"/>
</dbReference>
<dbReference type="Proteomes" id="UP001346149">
    <property type="component" value="Unassembled WGS sequence"/>
</dbReference>
<evidence type="ECO:0000313" key="1">
    <source>
        <dbReference type="EMBL" id="KAK4803612.1"/>
    </source>
</evidence>
<sequence>MVPVRPVVESLSVALIQSHKKQAQQALLTPDSQPSPGCWHCKQIESPRPFESLRAGKRTAYSFRPLYPNVSTVLWRLCLPAFLQLSILLETTVSNLFVPTYAYCSPFLSSVCSFGTL</sequence>
<keyword evidence="2" id="KW-1185">Reference proteome</keyword>
<gene>
    <name evidence="1" type="ORF">SAY86_003429</name>
</gene>
<reference evidence="1 2" key="1">
    <citation type="journal article" date="2023" name="Hortic Res">
        <title>Pangenome of water caltrop reveals structural variations and asymmetric subgenome divergence after allopolyploidization.</title>
        <authorList>
            <person name="Zhang X."/>
            <person name="Chen Y."/>
            <person name="Wang L."/>
            <person name="Yuan Y."/>
            <person name="Fang M."/>
            <person name="Shi L."/>
            <person name="Lu R."/>
            <person name="Comes H.P."/>
            <person name="Ma Y."/>
            <person name="Chen Y."/>
            <person name="Huang G."/>
            <person name="Zhou Y."/>
            <person name="Zheng Z."/>
            <person name="Qiu Y."/>
        </authorList>
    </citation>
    <scope>NUCLEOTIDE SEQUENCE [LARGE SCALE GENOMIC DNA]</scope>
    <source>
        <strain evidence="1">F231</strain>
    </source>
</reference>
<evidence type="ECO:0000313" key="2">
    <source>
        <dbReference type="Proteomes" id="UP001346149"/>
    </source>
</evidence>
<comment type="caution">
    <text evidence="1">The sequence shown here is derived from an EMBL/GenBank/DDBJ whole genome shotgun (WGS) entry which is preliminary data.</text>
</comment>